<dbReference type="PROSITE" id="PS00036">
    <property type="entry name" value="BZIP_BASIC"/>
    <property type="match status" value="1"/>
</dbReference>
<proteinExistence type="inferred from homology"/>
<evidence type="ECO:0000256" key="3">
    <source>
        <dbReference type="ARBA" id="ARBA00023125"/>
    </source>
</evidence>
<dbReference type="PROSITE" id="PS50217">
    <property type="entry name" value="BZIP"/>
    <property type="match status" value="1"/>
</dbReference>
<organism evidence="7 8">
    <name type="scientific">Batillaria attramentaria</name>
    <dbReference type="NCBI Taxonomy" id="370345"/>
    <lineage>
        <taxon>Eukaryota</taxon>
        <taxon>Metazoa</taxon>
        <taxon>Spiralia</taxon>
        <taxon>Lophotrochozoa</taxon>
        <taxon>Mollusca</taxon>
        <taxon>Gastropoda</taxon>
        <taxon>Caenogastropoda</taxon>
        <taxon>Sorbeoconcha</taxon>
        <taxon>Cerithioidea</taxon>
        <taxon>Batillariidae</taxon>
        <taxon>Batillaria</taxon>
    </lineage>
</organism>
<dbReference type="InterPro" id="IPR004827">
    <property type="entry name" value="bZIP"/>
</dbReference>
<evidence type="ECO:0000256" key="1">
    <source>
        <dbReference type="ARBA" id="ARBA00006882"/>
    </source>
</evidence>
<dbReference type="InterPro" id="IPR050946">
    <property type="entry name" value="AP-1_TF_bZIP"/>
</dbReference>
<keyword evidence="8" id="KW-1185">Reference proteome</keyword>
<evidence type="ECO:0000256" key="5">
    <source>
        <dbReference type="SAM" id="MobiDB-lite"/>
    </source>
</evidence>
<keyword evidence="4" id="KW-0804">Transcription</keyword>
<dbReference type="Proteomes" id="UP001519460">
    <property type="component" value="Unassembled WGS sequence"/>
</dbReference>
<keyword evidence="3" id="KW-0238">DNA-binding</keyword>
<comment type="similarity">
    <text evidence="1">Belongs to the bZIP family. Jun subfamily.</text>
</comment>
<accession>A0ABD0LL02</accession>
<sequence length="443" mass="47152">MDSLKETCTARALSNASLVPDFNTTCPATLAFDFGSKPPCAGEELSSSPLLLSDLQELFSAVDTPPDAERVAMDTDRHDSAHTQLQETMFFDQDSYARGFVDALQLVSTDKVVNNPPEVHQNDAAKLITDPASPDTTFTDLSGCRPPNWIAQPVAPQPTFTDISMSVPRHRPGLPTSDRTNGVPSSVLTNGNPSSVLTNGNPSSVLSNGIPSSVLSNGIPSSVLSNGIPNSVLPNGVPSSVQTKGGLTSVHTTGGVLPPIDVLTKPVAVSVNGSGLPHYPPSFSFFSHDDQDCSFEYGQSQAMDSDSDDDTNSNLSMSSSASSSRRSRRTPVSEEDRQEEKRKRNRDAAARCRAKKLDNIATLSDRVKDLKEENCHLVNTVTALRDDVAKIKQQILEHATDGCLKLAPNELSADKLAPGGMLVELSADSKLAHGGMLVELSAD</sequence>
<keyword evidence="2" id="KW-0805">Transcription regulation</keyword>
<dbReference type="CDD" id="cd14696">
    <property type="entry name" value="bZIP_Jun"/>
    <property type="match status" value="1"/>
</dbReference>
<gene>
    <name evidence="7" type="ORF">BaRGS_00008850</name>
</gene>
<reference evidence="7 8" key="1">
    <citation type="journal article" date="2023" name="Sci. Data">
        <title>Genome assembly of the Korean intertidal mud-creeper Batillaria attramentaria.</title>
        <authorList>
            <person name="Patra A.K."/>
            <person name="Ho P.T."/>
            <person name="Jun S."/>
            <person name="Lee S.J."/>
            <person name="Kim Y."/>
            <person name="Won Y.J."/>
        </authorList>
    </citation>
    <scope>NUCLEOTIDE SEQUENCE [LARGE SCALE GENOMIC DNA]</scope>
    <source>
        <strain evidence="7">Wonlab-2016</strain>
    </source>
</reference>
<evidence type="ECO:0000259" key="6">
    <source>
        <dbReference type="PROSITE" id="PS50217"/>
    </source>
</evidence>
<dbReference type="GO" id="GO:0003677">
    <property type="term" value="F:DNA binding"/>
    <property type="evidence" value="ECO:0007669"/>
    <property type="project" value="UniProtKB-KW"/>
</dbReference>
<evidence type="ECO:0000256" key="2">
    <source>
        <dbReference type="ARBA" id="ARBA00023015"/>
    </source>
</evidence>
<evidence type="ECO:0000313" key="7">
    <source>
        <dbReference type="EMBL" id="KAK7500002.1"/>
    </source>
</evidence>
<evidence type="ECO:0000313" key="8">
    <source>
        <dbReference type="Proteomes" id="UP001519460"/>
    </source>
</evidence>
<dbReference type="PANTHER" id="PTHR11462:SF35">
    <property type="entry name" value="TRANSCRIPTION FACTOR JRA"/>
    <property type="match status" value="1"/>
</dbReference>
<dbReference type="SUPFAM" id="SSF57959">
    <property type="entry name" value="Leucine zipper domain"/>
    <property type="match status" value="1"/>
</dbReference>
<feature type="region of interest" description="Disordered" evidence="5">
    <location>
        <begin position="164"/>
        <end position="203"/>
    </location>
</feature>
<feature type="compositionally biased region" description="Low complexity" evidence="5">
    <location>
        <begin position="312"/>
        <end position="324"/>
    </location>
</feature>
<dbReference type="PRINTS" id="PR00043">
    <property type="entry name" value="LEUZIPPRJUN"/>
</dbReference>
<dbReference type="InterPro" id="IPR002112">
    <property type="entry name" value="Leuzip_Jun"/>
</dbReference>
<dbReference type="AlphaFoldDB" id="A0ABD0LL02"/>
<name>A0ABD0LL02_9CAEN</name>
<feature type="compositionally biased region" description="Polar residues" evidence="5">
    <location>
        <begin position="177"/>
        <end position="203"/>
    </location>
</feature>
<dbReference type="Pfam" id="PF00170">
    <property type="entry name" value="bZIP_1"/>
    <property type="match status" value="1"/>
</dbReference>
<dbReference type="InterPro" id="IPR046347">
    <property type="entry name" value="bZIP_sf"/>
</dbReference>
<dbReference type="Gene3D" id="1.20.5.170">
    <property type="match status" value="1"/>
</dbReference>
<comment type="caution">
    <text evidence="7">The sequence shown here is derived from an EMBL/GenBank/DDBJ whole genome shotgun (WGS) entry which is preliminary data.</text>
</comment>
<evidence type="ECO:0000256" key="4">
    <source>
        <dbReference type="ARBA" id="ARBA00023163"/>
    </source>
</evidence>
<dbReference type="PANTHER" id="PTHR11462">
    <property type="entry name" value="JUN TRANSCRIPTION FACTOR-RELATED"/>
    <property type="match status" value="1"/>
</dbReference>
<feature type="compositionally biased region" description="Basic and acidic residues" evidence="5">
    <location>
        <begin position="331"/>
        <end position="350"/>
    </location>
</feature>
<feature type="domain" description="BZIP" evidence="6">
    <location>
        <begin position="335"/>
        <end position="398"/>
    </location>
</feature>
<protein>
    <recommendedName>
        <fullName evidence="6">BZIP domain-containing protein</fullName>
    </recommendedName>
</protein>
<dbReference type="EMBL" id="JACVVK020000040">
    <property type="protein sequence ID" value="KAK7500002.1"/>
    <property type="molecule type" value="Genomic_DNA"/>
</dbReference>
<feature type="region of interest" description="Disordered" evidence="5">
    <location>
        <begin position="300"/>
        <end position="350"/>
    </location>
</feature>
<dbReference type="SMART" id="SM00338">
    <property type="entry name" value="BRLZ"/>
    <property type="match status" value="1"/>
</dbReference>